<gene>
    <name evidence="1" type="ORF">RFI_09866</name>
</gene>
<dbReference type="AlphaFoldDB" id="X6NLV0"/>
<proteinExistence type="predicted"/>
<feature type="non-terminal residue" evidence="1">
    <location>
        <position position="1"/>
    </location>
</feature>
<organism evidence="1 2">
    <name type="scientific">Reticulomyxa filosa</name>
    <dbReference type="NCBI Taxonomy" id="46433"/>
    <lineage>
        <taxon>Eukaryota</taxon>
        <taxon>Sar</taxon>
        <taxon>Rhizaria</taxon>
        <taxon>Retaria</taxon>
        <taxon>Foraminifera</taxon>
        <taxon>Monothalamids</taxon>
        <taxon>Reticulomyxidae</taxon>
        <taxon>Reticulomyxa</taxon>
    </lineage>
</organism>
<dbReference type="Proteomes" id="UP000023152">
    <property type="component" value="Unassembled WGS sequence"/>
</dbReference>
<name>X6NLV0_RETFI</name>
<comment type="caution">
    <text evidence="1">The sequence shown here is derived from an EMBL/GenBank/DDBJ whole genome shotgun (WGS) entry which is preliminary data.</text>
</comment>
<evidence type="ECO:0000313" key="1">
    <source>
        <dbReference type="EMBL" id="ETO27265.1"/>
    </source>
</evidence>
<reference evidence="1 2" key="1">
    <citation type="journal article" date="2013" name="Curr. Biol.">
        <title>The Genome of the Foraminiferan Reticulomyxa filosa.</title>
        <authorList>
            <person name="Glockner G."/>
            <person name="Hulsmann N."/>
            <person name="Schleicher M."/>
            <person name="Noegel A.A."/>
            <person name="Eichinger L."/>
            <person name="Gallinger C."/>
            <person name="Pawlowski J."/>
            <person name="Sierra R."/>
            <person name="Euteneuer U."/>
            <person name="Pillet L."/>
            <person name="Moustafa A."/>
            <person name="Platzer M."/>
            <person name="Groth M."/>
            <person name="Szafranski K."/>
            <person name="Schliwa M."/>
        </authorList>
    </citation>
    <scope>NUCLEOTIDE SEQUENCE [LARGE SCALE GENOMIC DNA]</scope>
</reference>
<keyword evidence="2" id="KW-1185">Reference proteome</keyword>
<dbReference type="EMBL" id="ASPP01007365">
    <property type="protein sequence ID" value="ETO27265.1"/>
    <property type="molecule type" value="Genomic_DNA"/>
</dbReference>
<sequence>KKKKKKKKKKKEKKGNALEKKKNLLMSDSIKFAIADVIDNHCKSKRYQMNPLKHRYIELHDGIWFPQLKYFSKKGDLLRCWQILEGMYIGSTRNGNTKISAFVILVIHLICSNYRNPNQSQTRVPLAGYLEQILTDSETYQVFAQNRSWVLGTSLPNLKEWYMIFRCLAKMQNYSTALKLKTMEFWFECIARYPKQQLLNIKSVNHPYTYLLLLRICEGNLPHAMDVYHSFISTPSNCFFPDQLFSYNMFIQAINTELTPHSSSLSNDAKPRMFHYLPEDKQIPSVLFVKDCSLKEILTDATADLAKTSYRPYDGNSLNSLKTQAVKYHCPDSHFLNTLLHCGIKYFRRRIRSSNNWYKAQAALLKKTDSLDEQQLALRLRQLNEKKNHKLNILLRQKYAFVRWIIFEFERFNQKPSLFTRQLLKTARVNATNWAPPHFSRSIVKTMST</sequence>
<accession>X6NLV0</accession>
<evidence type="ECO:0000313" key="2">
    <source>
        <dbReference type="Proteomes" id="UP000023152"/>
    </source>
</evidence>
<protein>
    <submittedName>
        <fullName evidence="1">Uncharacterized protein</fullName>
    </submittedName>
</protein>